<dbReference type="InterPro" id="IPR004387">
    <property type="entry name" value="Pept_M50_Zn"/>
</dbReference>
<dbReference type="Proteomes" id="UP000430975">
    <property type="component" value="Unassembled WGS sequence"/>
</dbReference>
<dbReference type="CDD" id="cd06163">
    <property type="entry name" value="S2P-M50_PDZ_RseP-like"/>
    <property type="match status" value="1"/>
</dbReference>
<dbReference type="CDD" id="cd23081">
    <property type="entry name" value="cpPDZ_EcRseP-like"/>
    <property type="match status" value="1"/>
</dbReference>
<evidence type="ECO:0000313" key="13">
    <source>
        <dbReference type="EMBL" id="MRI84645.1"/>
    </source>
</evidence>
<dbReference type="InterPro" id="IPR041489">
    <property type="entry name" value="PDZ_6"/>
</dbReference>
<dbReference type="GO" id="GO:0016020">
    <property type="term" value="C:membrane"/>
    <property type="evidence" value="ECO:0007669"/>
    <property type="project" value="UniProtKB-SubCell"/>
</dbReference>
<dbReference type="InterPro" id="IPR001478">
    <property type="entry name" value="PDZ"/>
</dbReference>
<dbReference type="GO" id="GO:0006508">
    <property type="term" value="P:proteolysis"/>
    <property type="evidence" value="ECO:0007669"/>
    <property type="project" value="UniProtKB-KW"/>
</dbReference>
<dbReference type="InterPro" id="IPR008915">
    <property type="entry name" value="Peptidase_M50"/>
</dbReference>
<keyword evidence="11" id="KW-0479">Metal-binding</keyword>
<evidence type="ECO:0000256" key="11">
    <source>
        <dbReference type="RuleBase" id="RU362031"/>
    </source>
</evidence>
<gene>
    <name evidence="13" type="primary">rseP</name>
    <name evidence="13" type="ORF">GIY09_01875</name>
</gene>
<dbReference type="InterPro" id="IPR036034">
    <property type="entry name" value="PDZ_sf"/>
</dbReference>
<evidence type="ECO:0000259" key="12">
    <source>
        <dbReference type="PROSITE" id="PS50106"/>
    </source>
</evidence>
<keyword evidence="10 11" id="KW-0472">Membrane</keyword>
<feature type="transmembrane region" description="Helical" evidence="11">
    <location>
        <begin position="397"/>
        <end position="416"/>
    </location>
</feature>
<feature type="transmembrane region" description="Helical" evidence="11">
    <location>
        <begin position="299"/>
        <end position="321"/>
    </location>
</feature>
<dbReference type="GO" id="GO:0004222">
    <property type="term" value="F:metalloendopeptidase activity"/>
    <property type="evidence" value="ECO:0007669"/>
    <property type="project" value="InterPro"/>
</dbReference>
<evidence type="ECO:0000256" key="5">
    <source>
        <dbReference type="ARBA" id="ARBA00022692"/>
    </source>
</evidence>
<feature type="transmembrane region" description="Helical" evidence="11">
    <location>
        <begin position="180"/>
        <end position="200"/>
    </location>
</feature>
<protein>
    <recommendedName>
        <fullName evidence="11">Zinc metalloprotease</fullName>
        <ecNumber evidence="11">3.4.24.-</ecNumber>
    </recommendedName>
</protein>
<evidence type="ECO:0000256" key="7">
    <source>
        <dbReference type="ARBA" id="ARBA00022833"/>
    </source>
</evidence>
<evidence type="ECO:0000256" key="8">
    <source>
        <dbReference type="ARBA" id="ARBA00022989"/>
    </source>
</evidence>
<accession>A0A6I2GM97</accession>
<dbReference type="SMART" id="SM00228">
    <property type="entry name" value="PDZ"/>
    <property type="match status" value="1"/>
</dbReference>
<dbReference type="RefSeq" id="WP_153863081.1">
    <property type="nucleotide sequence ID" value="NZ_WJQS01000002.1"/>
</dbReference>
<keyword evidence="14" id="KW-1185">Reference proteome</keyword>
<evidence type="ECO:0000256" key="4">
    <source>
        <dbReference type="ARBA" id="ARBA00022670"/>
    </source>
</evidence>
<comment type="similarity">
    <text evidence="3 11">Belongs to the peptidase M50B family.</text>
</comment>
<dbReference type="GO" id="GO:0046872">
    <property type="term" value="F:metal ion binding"/>
    <property type="evidence" value="ECO:0007669"/>
    <property type="project" value="UniProtKB-KW"/>
</dbReference>
<proteinExistence type="inferred from homology"/>
<dbReference type="AlphaFoldDB" id="A0A6I2GM97"/>
<sequence length="424" mass="46250">MQTLQTIIVFLIIFSIIVVIHEFGHYYFAKRAGILVREFAIGMGPKLFAKQGQDGTTYTIRMLPLGGYVRLAGLNEEDTIQAGMQVGLILDEMEQVRLINTTERSEVDELPAVVDQLDLVNDMTIDVIPVGQTEIVRYSVSKTAQIVEADGTKVQVSPIETRYESANVWQKMLTNFAGPMNNFILSIIVFAIVGLMMPAIPSDTSEIGDVIEGNPAAEAGMLSGDRIVEIDGQDVSTWNEVLSVIHGLPGETVTIIVERNQEEVDLTVDVASVQVSEDSEPIGQIGVYAAQKTGLMDRLLYGFTATWGVISRVLSAIGGMFTKGFDINMFGGPVAMAEATSEVVNQGYTTILYFMAFLSTNLGIVNLLPIPALDGGKIVLNLIEAVRGKPLSQEKEGIITIIGVIFLFILMIAVTWNDISRVFF</sequence>
<evidence type="ECO:0000256" key="10">
    <source>
        <dbReference type="ARBA" id="ARBA00023136"/>
    </source>
</evidence>
<evidence type="ECO:0000256" key="3">
    <source>
        <dbReference type="ARBA" id="ARBA00007931"/>
    </source>
</evidence>
<evidence type="ECO:0000313" key="14">
    <source>
        <dbReference type="Proteomes" id="UP000430975"/>
    </source>
</evidence>
<dbReference type="Pfam" id="PF02163">
    <property type="entry name" value="Peptidase_M50"/>
    <property type="match status" value="1"/>
</dbReference>
<evidence type="ECO:0000256" key="2">
    <source>
        <dbReference type="ARBA" id="ARBA00004141"/>
    </source>
</evidence>
<comment type="cofactor">
    <cofactor evidence="1 11">
        <name>Zn(2+)</name>
        <dbReference type="ChEBI" id="CHEBI:29105"/>
    </cofactor>
</comment>
<dbReference type="SUPFAM" id="SSF50156">
    <property type="entry name" value="PDZ domain-like"/>
    <property type="match status" value="1"/>
</dbReference>
<keyword evidence="8 11" id="KW-1133">Transmembrane helix</keyword>
<comment type="subcellular location">
    <subcellularLocation>
        <location evidence="2">Membrane</location>
        <topology evidence="2">Multi-pass membrane protein</topology>
    </subcellularLocation>
</comment>
<feature type="transmembrane region" description="Helical" evidence="11">
    <location>
        <begin position="6"/>
        <end position="28"/>
    </location>
</feature>
<keyword evidence="6 11" id="KW-0378">Hydrolase</keyword>
<feature type="domain" description="PDZ" evidence="12">
    <location>
        <begin position="207"/>
        <end position="272"/>
    </location>
</feature>
<organism evidence="13 14">
    <name type="scientific">Fundicoccus ignavus</name>
    <dbReference type="NCBI Taxonomy" id="2664442"/>
    <lineage>
        <taxon>Bacteria</taxon>
        <taxon>Bacillati</taxon>
        <taxon>Bacillota</taxon>
        <taxon>Bacilli</taxon>
        <taxon>Lactobacillales</taxon>
        <taxon>Aerococcaceae</taxon>
        <taxon>Fundicoccus</taxon>
    </lineage>
</organism>
<dbReference type="PANTHER" id="PTHR42837:SF2">
    <property type="entry name" value="MEMBRANE METALLOPROTEASE ARASP2, CHLOROPLASTIC-RELATED"/>
    <property type="match status" value="1"/>
</dbReference>
<dbReference type="EC" id="3.4.24.-" evidence="11"/>
<evidence type="ECO:0000256" key="6">
    <source>
        <dbReference type="ARBA" id="ARBA00022801"/>
    </source>
</evidence>
<name>A0A6I2GM97_9LACT</name>
<dbReference type="Pfam" id="PF17820">
    <property type="entry name" value="PDZ_6"/>
    <property type="match status" value="1"/>
</dbReference>
<dbReference type="PROSITE" id="PS50106">
    <property type="entry name" value="PDZ"/>
    <property type="match status" value="1"/>
</dbReference>
<reference evidence="13 14" key="1">
    <citation type="submission" date="2019-11" db="EMBL/GenBank/DDBJ databases">
        <title>Characterisation of Fundicoccus ignavus gen. nov. sp. nov., a novel genus of the family Aerococcaceae isolated from bulk tank milk.</title>
        <authorList>
            <person name="Siebert A."/>
            <person name="Huptas C."/>
            <person name="Wenning M."/>
            <person name="Scherer S."/>
            <person name="Doll E.V."/>
        </authorList>
    </citation>
    <scope>NUCLEOTIDE SEQUENCE [LARGE SCALE GENOMIC DNA]</scope>
    <source>
        <strain evidence="13 14">WS4759</strain>
    </source>
</reference>
<dbReference type="EMBL" id="WJQS01000002">
    <property type="protein sequence ID" value="MRI84645.1"/>
    <property type="molecule type" value="Genomic_DNA"/>
</dbReference>
<keyword evidence="4 13" id="KW-0645">Protease</keyword>
<dbReference type="PANTHER" id="PTHR42837">
    <property type="entry name" value="REGULATOR OF SIGMA-E PROTEASE RSEP"/>
    <property type="match status" value="1"/>
</dbReference>
<keyword evidence="9 11" id="KW-0482">Metalloprotease</keyword>
<dbReference type="NCBIfam" id="TIGR00054">
    <property type="entry name" value="RIP metalloprotease RseP"/>
    <property type="match status" value="1"/>
</dbReference>
<dbReference type="Gene3D" id="2.30.42.10">
    <property type="match status" value="1"/>
</dbReference>
<evidence type="ECO:0000256" key="1">
    <source>
        <dbReference type="ARBA" id="ARBA00001947"/>
    </source>
</evidence>
<keyword evidence="5 11" id="KW-0812">Transmembrane</keyword>
<keyword evidence="7 11" id="KW-0862">Zinc</keyword>
<comment type="caution">
    <text evidence="13">The sequence shown here is derived from an EMBL/GenBank/DDBJ whole genome shotgun (WGS) entry which is preliminary data.</text>
</comment>
<evidence type="ECO:0000256" key="9">
    <source>
        <dbReference type="ARBA" id="ARBA00023049"/>
    </source>
</evidence>